<evidence type="ECO:0000313" key="1">
    <source>
        <dbReference type="EMBL" id="MTR28773.1"/>
    </source>
</evidence>
<dbReference type="Proteomes" id="UP000439678">
    <property type="component" value="Unassembled WGS sequence"/>
</dbReference>
<protein>
    <recommendedName>
        <fullName evidence="3">PqqD family protein</fullName>
    </recommendedName>
</protein>
<gene>
    <name evidence="1" type="ORF">GMC65_10665</name>
</gene>
<proteinExistence type="predicted"/>
<dbReference type="AlphaFoldDB" id="A0A6A8UFV2"/>
<dbReference type="EMBL" id="WMYO01000015">
    <property type="protein sequence ID" value="MTR28773.1"/>
    <property type="molecule type" value="Genomic_DNA"/>
</dbReference>
<name>A0A6A8UFV2_STRSL</name>
<organism evidence="1 2">
    <name type="scientific">Streptococcus salivarius</name>
    <dbReference type="NCBI Taxonomy" id="1304"/>
    <lineage>
        <taxon>Bacteria</taxon>
        <taxon>Bacillati</taxon>
        <taxon>Bacillota</taxon>
        <taxon>Bacilli</taxon>
        <taxon>Lactobacillales</taxon>
        <taxon>Streptococcaceae</taxon>
        <taxon>Streptococcus</taxon>
    </lineage>
</organism>
<reference evidence="1 2" key="1">
    <citation type="journal article" date="2019" name="Nat. Med.">
        <title>A library of human gut bacterial isolates paired with longitudinal multiomics data enables mechanistic microbiome research.</title>
        <authorList>
            <person name="Poyet M."/>
            <person name="Groussin M."/>
            <person name="Gibbons S.M."/>
            <person name="Avila-Pacheco J."/>
            <person name="Jiang X."/>
            <person name="Kearney S.M."/>
            <person name="Perrotta A.R."/>
            <person name="Berdy B."/>
            <person name="Zhao S."/>
            <person name="Lieberman T.D."/>
            <person name="Swanson P.K."/>
            <person name="Smith M."/>
            <person name="Roesemann S."/>
            <person name="Alexander J.E."/>
            <person name="Rich S.A."/>
            <person name="Livny J."/>
            <person name="Vlamakis H."/>
            <person name="Clish C."/>
            <person name="Bullock K."/>
            <person name="Deik A."/>
            <person name="Scott J."/>
            <person name="Pierce K.A."/>
            <person name="Xavier R.J."/>
            <person name="Alm E.J."/>
        </authorList>
    </citation>
    <scope>NUCLEOTIDE SEQUENCE [LARGE SCALE GENOMIC DNA]</scope>
    <source>
        <strain evidence="1 2">BIOML-A4</strain>
    </source>
</reference>
<evidence type="ECO:0008006" key="3">
    <source>
        <dbReference type="Google" id="ProtNLM"/>
    </source>
</evidence>
<sequence>MKYKLSSNINISKTEDGSSIVLNSNDAQYYHFDKLTTDFLASLIKGVTLEDFCKNVSINYSVELYQVIKDYKEIIEELQQLKVLEEIK</sequence>
<accession>A0A6A8UFV2</accession>
<dbReference type="RefSeq" id="WP_060972021.1">
    <property type="nucleotide sequence ID" value="NZ_JADNDA010000014.1"/>
</dbReference>
<evidence type="ECO:0000313" key="2">
    <source>
        <dbReference type="Proteomes" id="UP000439678"/>
    </source>
</evidence>
<comment type="caution">
    <text evidence="1">The sequence shown here is derived from an EMBL/GenBank/DDBJ whole genome shotgun (WGS) entry which is preliminary data.</text>
</comment>